<dbReference type="Pfam" id="PF00931">
    <property type="entry name" value="NB-ARC"/>
    <property type="match status" value="1"/>
</dbReference>
<proteinExistence type="predicted"/>
<dbReference type="SMART" id="SM00382">
    <property type="entry name" value="AAA"/>
    <property type="match status" value="1"/>
</dbReference>
<dbReference type="InterPro" id="IPR011990">
    <property type="entry name" value="TPR-like_helical_dom_sf"/>
</dbReference>
<dbReference type="STRING" id="137265.SAMN05421684_6954"/>
<dbReference type="InterPro" id="IPR002182">
    <property type="entry name" value="NB-ARC"/>
</dbReference>
<feature type="domain" description="AAA+ ATPase" evidence="1">
    <location>
        <begin position="194"/>
        <end position="349"/>
    </location>
</feature>
<dbReference type="InterPro" id="IPR003593">
    <property type="entry name" value="AAA+_ATPase"/>
</dbReference>
<dbReference type="SUPFAM" id="SSF52540">
    <property type="entry name" value="P-loop containing nucleoside triphosphate hydrolases"/>
    <property type="match status" value="1"/>
</dbReference>
<gene>
    <name evidence="2" type="ORF">SAMN05421684_6954</name>
</gene>
<name>A0A1H3UBU2_9ACTN</name>
<sequence length="837" mass="91070">MTEPPIGTPDQRVRVFVSSTLHELAAERWAVREAVTRLRLTPVFFEQSAQAHPPREVYRAYLAQSHLFVGVYGESYGWVAPDTTMSGLEDEYLLARELSLPRLIYVKRSATTREPRLAAMIDGIRSSADVSYREFTDPAQLRDQVEQDIAVLLTERFHQSGRTPQGEAPPSARTPLIGRETEVAALTGLLAEEGVPLVTLTGPGGVGKTRLATDLAVRLADRFPDGVRYIDLSAVSRTDLVGEAMARSLGLRTSGAGEAVEDVAAFLRSKRLLLVVDNFEQVAEAAPVVARLLRAAPRVTALVTSRAPLRIDGERVYAVAPLSSPSTSDTDPAAAAAHASVQLFVERSRAAEPGFALTEDNVDAVAEICRRLDGLPLAIELAAARVRLMRPAGILDLLDSRLSLLTSGARDLPARQRTLRDTIAWSYNLLGPEEKSLFTRLSVFTGGFDLPAARAIGGPGALDALDHLVENSLVDYAPDTSRFGMLQSIREYGMDRLDSEADGTAAHRAHADYFHDVALEAGPELNRRATRWLRRLAIDHDNVVTATYWYFDNGEYDSALAMNEAIWVYWLLHGPIEEAGRISARIHAHGDRLPDPRRSRALLADGVVALITGDYRRGRSQVEEALPLLRAASDDEGVVRAIGPLAMLAIRERDYARARGLLEEGRQVSERLDERWQISLYHSRLGLIALGEGDHDRAAGLLVTALDVAGAADAPLASIVALYSLAVNAVLREDVDAARNYLLDGLVIARDSNDLNSPSLFIAAIADASARRGDHERATRLAAAATSLRQASGTPWLAWYVPPWPGYQPVDAAAYAQARTEGATLDLDGAMSEALRD</sequence>
<dbReference type="AlphaFoldDB" id="A0A1H3UBU2"/>
<dbReference type="Gene3D" id="1.25.40.10">
    <property type="entry name" value="Tetratricopeptide repeat domain"/>
    <property type="match status" value="1"/>
</dbReference>
<dbReference type="RefSeq" id="WP_143050012.1">
    <property type="nucleotide sequence ID" value="NZ_BOND01000005.1"/>
</dbReference>
<dbReference type="InterPro" id="IPR027417">
    <property type="entry name" value="P-loop_NTPase"/>
</dbReference>
<evidence type="ECO:0000313" key="2">
    <source>
        <dbReference type="EMBL" id="SDZ59902.1"/>
    </source>
</evidence>
<dbReference type="GO" id="GO:0043531">
    <property type="term" value="F:ADP binding"/>
    <property type="evidence" value="ECO:0007669"/>
    <property type="project" value="InterPro"/>
</dbReference>
<dbReference type="Pfam" id="PF13271">
    <property type="entry name" value="DUF4062"/>
    <property type="match status" value="1"/>
</dbReference>
<organism evidence="2 3">
    <name type="scientific">Asanoa ishikariensis</name>
    <dbReference type="NCBI Taxonomy" id="137265"/>
    <lineage>
        <taxon>Bacteria</taxon>
        <taxon>Bacillati</taxon>
        <taxon>Actinomycetota</taxon>
        <taxon>Actinomycetes</taxon>
        <taxon>Micromonosporales</taxon>
        <taxon>Micromonosporaceae</taxon>
        <taxon>Asanoa</taxon>
    </lineage>
</organism>
<evidence type="ECO:0000313" key="3">
    <source>
        <dbReference type="Proteomes" id="UP000199632"/>
    </source>
</evidence>
<protein>
    <submittedName>
        <fullName evidence="2">Predicted ATPase</fullName>
    </submittedName>
</protein>
<keyword evidence="3" id="KW-1185">Reference proteome</keyword>
<dbReference type="SUPFAM" id="SSF48452">
    <property type="entry name" value="TPR-like"/>
    <property type="match status" value="1"/>
</dbReference>
<evidence type="ECO:0000259" key="1">
    <source>
        <dbReference type="SMART" id="SM00382"/>
    </source>
</evidence>
<reference evidence="3" key="1">
    <citation type="submission" date="2016-10" db="EMBL/GenBank/DDBJ databases">
        <authorList>
            <person name="Varghese N."/>
            <person name="Submissions S."/>
        </authorList>
    </citation>
    <scope>NUCLEOTIDE SEQUENCE [LARGE SCALE GENOMIC DNA]</scope>
    <source>
        <strain evidence="3">DSM 44718</strain>
    </source>
</reference>
<dbReference type="PRINTS" id="PR00364">
    <property type="entry name" value="DISEASERSIST"/>
</dbReference>
<accession>A0A1H3UBU2</accession>
<dbReference type="OrthoDB" id="33864at2"/>
<dbReference type="PANTHER" id="PTHR47691:SF3">
    <property type="entry name" value="HTH-TYPE TRANSCRIPTIONAL REGULATOR RV0890C-RELATED"/>
    <property type="match status" value="1"/>
</dbReference>
<dbReference type="EMBL" id="FNQB01000004">
    <property type="protein sequence ID" value="SDZ59902.1"/>
    <property type="molecule type" value="Genomic_DNA"/>
</dbReference>
<dbReference type="Proteomes" id="UP000199632">
    <property type="component" value="Unassembled WGS sequence"/>
</dbReference>
<dbReference type="Gene3D" id="3.40.50.300">
    <property type="entry name" value="P-loop containing nucleotide triphosphate hydrolases"/>
    <property type="match status" value="1"/>
</dbReference>
<dbReference type="PANTHER" id="PTHR47691">
    <property type="entry name" value="REGULATOR-RELATED"/>
    <property type="match status" value="1"/>
</dbReference>
<dbReference type="InterPro" id="IPR025139">
    <property type="entry name" value="DUF4062"/>
</dbReference>